<dbReference type="Proteomes" id="UP000632766">
    <property type="component" value="Unassembled WGS sequence"/>
</dbReference>
<proteinExistence type="predicted"/>
<accession>A0A8J7HPP0</accession>
<feature type="domain" description="Glycosyltransferase subfamily 4-like N-terminal" evidence="2">
    <location>
        <begin position="16"/>
        <end position="241"/>
    </location>
</feature>
<evidence type="ECO:0000259" key="2">
    <source>
        <dbReference type="Pfam" id="PF13579"/>
    </source>
</evidence>
<reference evidence="3 4" key="1">
    <citation type="journal article" date="2021" name="Int. J. Syst. Evol. Microbiol.">
        <title>Amazonocrinis nigriterrae gen. nov., sp. nov., Atlanticothrix silvestris gen. nov., sp. nov. and Dendronalium phyllosphericum gen. nov., sp. nov., nostocacean cyanobacteria from Brazilian environments.</title>
        <authorList>
            <person name="Alvarenga D.O."/>
            <person name="Andreote A.P.D."/>
            <person name="Branco L.H.Z."/>
            <person name="Delbaje E."/>
            <person name="Cruz R.B."/>
            <person name="Varani A.M."/>
            <person name="Fiore M.F."/>
        </authorList>
    </citation>
    <scope>NUCLEOTIDE SEQUENCE [LARGE SCALE GENOMIC DNA]</scope>
    <source>
        <strain evidence="3 4">CENA67</strain>
    </source>
</reference>
<name>A0A8J7HPP0_9NOST</name>
<keyword evidence="4" id="KW-1185">Reference proteome</keyword>
<dbReference type="PANTHER" id="PTHR45947">
    <property type="entry name" value="SULFOQUINOVOSYL TRANSFERASE SQD2"/>
    <property type="match status" value="1"/>
</dbReference>
<organism evidence="3 4">
    <name type="scientific">Amazonocrinis nigriterrae CENA67</name>
    <dbReference type="NCBI Taxonomy" id="2794033"/>
    <lineage>
        <taxon>Bacteria</taxon>
        <taxon>Bacillati</taxon>
        <taxon>Cyanobacteriota</taxon>
        <taxon>Cyanophyceae</taxon>
        <taxon>Nostocales</taxon>
        <taxon>Nostocaceae</taxon>
        <taxon>Amazonocrinis</taxon>
        <taxon>Amazonocrinis nigriterrae</taxon>
    </lineage>
</organism>
<dbReference type="RefSeq" id="WP_198123074.1">
    <property type="nucleotide sequence ID" value="NZ_JAECZC010000002.1"/>
</dbReference>
<comment type="caution">
    <text evidence="3">The sequence shown here is derived from an EMBL/GenBank/DDBJ whole genome shotgun (WGS) entry which is preliminary data.</text>
</comment>
<dbReference type="Pfam" id="PF13579">
    <property type="entry name" value="Glyco_trans_4_4"/>
    <property type="match status" value="1"/>
</dbReference>
<protein>
    <submittedName>
        <fullName evidence="3">Glycosyltransferase family 4 protein</fullName>
    </submittedName>
</protein>
<dbReference type="GO" id="GO:0016757">
    <property type="term" value="F:glycosyltransferase activity"/>
    <property type="evidence" value="ECO:0007669"/>
    <property type="project" value="InterPro"/>
</dbReference>
<dbReference type="PANTHER" id="PTHR45947:SF13">
    <property type="entry name" value="TRANSFERASE"/>
    <property type="match status" value="1"/>
</dbReference>
<feature type="domain" description="Glycosyl transferase family 1" evidence="1">
    <location>
        <begin position="264"/>
        <end position="414"/>
    </location>
</feature>
<dbReference type="AlphaFoldDB" id="A0A8J7HPP0"/>
<evidence type="ECO:0000313" key="3">
    <source>
        <dbReference type="EMBL" id="MBH8561047.1"/>
    </source>
</evidence>
<gene>
    <name evidence="3" type="ORF">I8748_02435</name>
</gene>
<dbReference type="Pfam" id="PF00534">
    <property type="entry name" value="Glycos_transf_1"/>
    <property type="match status" value="1"/>
</dbReference>
<dbReference type="Gene3D" id="3.40.50.2000">
    <property type="entry name" value="Glycogen Phosphorylase B"/>
    <property type="match status" value="3"/>
</dbReference>
<evidence type="ECO:0000313" key="4">
    <source>
        <dbReference type="Proteomes" id="UP000632766"/>
    </source>
</evidence>
<dbReference type="SUPFAM" id="SSF53756">
    <property type="entry name" value="UDP-Glycosyltransferase/glycogen phosphorylase"/>
    <property type="match status" value="1"/>
</dbReference>
<dbReference type="CDD" id="cd03823">
    <property type="entry name" value="GT4_ExpE7-like"/>
    <property type="match status" value="1"/>
</dbReference>
<dbReference type="InterPro" id="IPR050194">
    <property type="entry name" value="Glycosyltransferase_grp1"/>
</dbReference>
<dbReference type="InterPro" id="IPR028098">
    <property type="entry name" value="Glyco_trans_4-like_N"/>
</dbReference>
<sequence>MKVIQVPFCFYPDPVGGTEVYVDALSRNLQQQGVEVLVAAPGEVNQSYQYNQLPVRRFAVSPKVENLREIYGEGDRQAALEFSRILEAEQPDLVHLHAFTSGVSLRLVQAAKKRQIPVVFTYHTPTVSCQRGTMMRWGTEICDGKVDLQTCAQCTLQGLGLNLTSAKAIGSLPPQIGRWLGNLNLQGGAWTALRMTELVSLRHTVLQALLSEVDHIVAVCNWVRDVLLVNHVPSDKITVIRQGLCQDLPKKADHSHNCTTPILKIAFLGRLDPTKGIDILIQALQAVPELPISLDIYGIARGANDPYQQELHNLALKDPRISFKAPVATTQVTATLANYDLLAVPSQWLETGPLVVLEAFATQVPVIGSDLGGIAELVESEVNGILVEPASVVAWSQALQRLCQNRDLLMQLKAGIRQPQTMATVAQEMEKIYLSLKTTK</sequence>
<evidence type="ECO:0000259" key="1">
    <source>
        <dbReference type="Pfam" id="PF00534"/>
    </source>
</evidence>
<dbReference type="InterPro" id="IPR001296">
    <property type="entry name" value="Glyco_trans_1"/>
</dbReference>
<dbReference type="EMBL" id="JAECZC010000002">
    <property type="protein sequence ID" value="MBH8561047.1"/>
    <property type="molecule type" value="Genomic_DNA"/>
</dbReference>